<dbReference type="InterPro" id="IPR016039">
    <property type="entry name" value="Thiolase-like"/>
</dbReference>
<dbReference type="Pfam" id="PF02801">
    <property type="entry name" value="Ketoacyl-synt_C"/>
    <property type="match status" value="1"/>
</dbReference>
<reference evidence="6 7" key="1">
    <citation type="submission" date="2013-07" db="EMBL/GenBank/DDBJ databases">
        <authorList>
            <person name="Genoscope - CEA"/>
        </authorList>
    </citation>
    <scope>NUCLEOTIDE SEQUENCE [LARGE SCALE GENOMIC DNA]</scope>
    <source>
        <strain evidence="6 7">G6</strain>
    </source>
</reference>
<dbReference type="InterPro" id="IPR000794">
    <property type="entry name" value="Beta-ketoacyl_synthase"/>
</dbReference>
<organism evidence="6 7">
    <name type="scientific">Xenorhabdus poinarii G6</name>
    <dbReference type="NCBI Taxonomy" id="1354304"/>
    <lineage>
        <taxon>Bacteria</taxon>
        <taxon>Pseudomonadati</taxon>
        <taxon>Pseudomonadota</taxon>
        <taxon>Gammaproteobacteria</taxon>
        <taxon>Enterobacterales</taxon>
        <taxon>Morganellaceae</taxon>
        <taxon>Xenorhabdus</taxon>
    </lineage>
</organism>
<dbReference type="AlphaFoldDB" id="A0A068R8L4"/>
<gene>
    <name evidence="6" type="ORF">XPG1_3707</name>
</gene>
<accession>A0A068R8L4</accession>
<dbReference type="FunFam" id="3.40.47.10:FF:000029">
    <property type="entry name" value="3-oxoacyl-[acyl-carrier-protein] synthase 1"/>
    <property type="match status" value="1"/>
</dbReference>
<dbReference type="STRING" id="1354304.XPG1_3707"/>
<name>A0A068R8L4_9GAMM</name>
<dbReference type="Proteomes" id="UP000032735">
    <property type="component" value="Chromosome"/>
</dbReference>
<evidence type="ECO:0000256" key="3">
    <source>
        <dbReference type="ARBA" id="ARBA00022679"/>
    </source>
</evidence>
<dbReference type="SUPFAM" id="SSF53901">
    <property type="entry name" value="Thiolase-like"/>
    <property type="match status" value="2"/>
</dbReference>
<dbReference type="GO" id="GO:0005829">
    <property type="term" value="C:cytosol"/>
    <property type="evidence" value="ECO:0007669"/>
    <property type="project" value="TreeGrafter"/>
</dbReference>
<dbReference type="GO" id="GO:0006633">
    <property type="term" value="P:fatty acid biosynthetic process"/>
    <property type="evidence" value="ECO:0007669"/>
    <property type="project" value="TreeGrafter"/>
</dbReference>
<evidence type="ECO:0000256" key="2">
    <source>
        <dbReference type="ARBA" id="ARBA00008467"/>
    </source>
</evidence>
<dbReference type="PROSITE" id="PS52004">
    <property type="entry name" value="KS3_2"/>
    <property type="match status" value="1"/>
</dbReference>
<dbReference type="GO" id="GO:0004315">
    <property type="term" value="F:3-oxoacyl-[acyl-carrier-protein] synthase activity"/>
    <property type="evidence" value="ECO:0007669"/>
    <property type="project" value="TreeGrafter"/>
</dbReference>
<dbReference type="EMBL" id="FO704551">
    <property type="protein sequence ID" value="CDG23334.1"/>
    <property type="molecule type" value="Genomic_DNA"/>
</dbReference>
<dbReference type="PANTHER" id="PTHR11712:SF336">
    <property type="entry name" value="3-OXOACYL-[ACYL-CARRIER-PROTEIN] SYNTHASE, MITOCHONDRIAL"/>
    <property type="match status" value="1"/>
</dbReference>
<dbReference type="InterPro" id="IPR014030">
    <property type="entry name" value="Ketoacyl_synth_N"/>
</dbReference>
<evidence type="ECO:0000256" key="1">
    <source>
        <dbReference type="ARBA" id="ARBA00005194"/>
    </source>
</evidence>
<dbReference type="RefSeq" id="WP_045960267.1">
    <property type="nucleotide sequence ID" value="NZ_FO704551.1"/>
</dbReference>
<dbReference type="OrthoDB" id="9808669at2"/>
<comment type="similarity">
    <text evidence="2 4">Belongs to the thiolase-like superfamily. Beta-ketoacyl-ACP synthases family.</text>
</comment>
<dbReference type="PANTHER" id="PTHR11712">
    <property type="entry name" value="POLYKETIDE SYNTHASE-RELATED"/>
    <property type="match status" value="1"/>
</dbReference>
<dbReference type="CDD" id="cd00834">
    <property type="entry name" value="KAS_I_II"/>
    <property type="match status" value="1"/>
</dbReference>
<proteinExistence type="inferred from homology"/>
<sequence length="433" mass="45783">MTDRRVVVTGMGIVSAFGSHLDLFWQKLCSGESAIKPLTLKGNGALPVKYAAQVGFDALLAEHSAYLPDAGVTEKRGVMGIIAATQALEDAGLTPLQLADNVIGIYGCSGVSEISEDDRHQWRKSHENKRTANSDSPLSIPALFGIRHNLSPYSGLRSGNDGMVTEIARRFALSGPALNVNAACAGGAHAIGLACQAIKRQETDIMLAGGADSVINLRTLVGLKLLGAAAVTEKWGSKLCRPFDKHRSGLVAGEGGAFLVLESEESALRRHAKIYAEVKGYGASLDAYKLTAPHPDGISAENAIRHAIRDSGLRPEQIDYVNAHGTSTPLNDELETAVIKRIFGAQPPLVSSTKSMLGHWIAAAGAIEAVATVLTVKNKFIPPTINLETPDPLCDLDYVPQQGRAVAIQNAITNSFGFGGINSCLVIGDYDGR</sequence>
<evidence type="ECO:0000313" key="6">
    <source>
        <dbReference type="EMBL" id="CDG23334.1"/>
    </source>
</evidence>
<dbReference type="Pfam" id="PF00109">
    <property type="entry name" value="ketoacyl-synt"/>
    <property type="match status" value="1"/>
</dbReference>
<dbReference type="Gene3D" id="3.40.47.10">
    <property type="match status" value="1"/>
</dbReference>
<feature type="domain" description="Ketosynthase family 3 (KS3)" evidence="5">
    <location>
        <begin position="3"/>
        <end position="429"/>
    </location>
</feature>
<dbReference type="InterPro" id="IPR014031">
    <property type="entry name" value="Ketoacyl_synth_C"/>
</dbReference>
<dbReference type="KEGG" id="xpo:XPG1_3707"/>
<evidence type="ECO:0000256" key="4">
    <source>
        <dbReference type="RuleBase" id="RU003694"/>
    </source>
</evidence>
<dbReference type="InterPro" id="IPR020841">
    <property type="entry name" value="PKS_Beta-ketoAc_synthase_dom"/>
</dbReference>
<comment type="pathway">
    <text evidence="1">Lipid metabolism; fatty acid biosynthesis.</text>
</comment>
<evidence type="ECO:0000259" key="5">
    <source>
        <dbReference type="PROSITE" id="PS52004"/>
    </source>
</evidence>
<dbReference type="HOGENOM" id="CLU_000022_69_2_6"/>
<keyword evidence="7" id="KW-1185">Reference proteome</keyword>
<evidence type="ECO:0000313" key="7">
    <source>
        <dbReference type="Proteomes" id="UP000032735"/>
    </source>
</evidence>
<dbReference type="SMART" id="SM00825">
    <property type="entry name" value="PKS_KS"/>
    <property type="match status" value="1"/>
</dbReference>
<protein>
    <submittedName>
        <fullName evidence="6">3-oxoacyl-(Acyl-carrier-protein) synthase II</fullName>
    </submittedName>
</protein>
<keyword evidence="3 4" id="KW-0808">Transferase</keyword>